<dbReference type="SMART" id="SM00829">
    <property type="entry name" value="PKS_ER"/>
    <property type="match status" value="1"/>
</dbReference>
<accession>A0A918N6L8</accession>
<dbReference type="PANTHER" id="PTHR11695">
    <property type="entry name" value="ALCOHOL DEHYDROGENASE RELATED"/>
    <property type="match status" value="1"/>
</dbReference>
<proteinExistence type="predicted"/>
<reference evidence="2" key="1">
    <citation type="journal article" date="2014" name="Int. J. Syst. Evol. Microbiol.">
        <title>Complete genome sequence of Corynebacterium casei LMG S-19264T (=DSM 44701T), isolated from a smear-ripened cheese.</title>
        <authorList>
            <consortium name="US DOE Joint Genome Institute (JGI-PGF)"/>
            <person name="Walter F."/>
            <person name="Albersmeier A."/>
            <person name="Kalinowski J."/>
            <person name="Ruckert C."/>
        </authorList>
    </citation>
    <scope>NUCLEOTIDE SEQUENCE</scope>
    <source>
        <strain evidence="2">KCTC 22169</strain>
    </source>
</reference>
<name>A0A918N6L8_9GAMM</name>
<dbReference type="EMBL" id="BMXR01000001">
    <property type="protein sequence ID" value="GGX40193.1"/>
    <property type="molecule type" value="Genomic_DNA"/>
</dbReference>
<organism evidence="2 3">
    <name type="scientific">Saccharospirillum salsuginis</name>
    <dbReference type="NCBI Taxonomy" id="418750"/>
    <lineage>
        <taxon>Bacteria</taxon>
        <taxon>Pseudomonadati</taxon>
        <taxon>Pseudomonadota</taxon>
        <taxon>Gammaproteobacteria</taxon>
        <taxon>Oceanospirillales</taxon>
        <taxon>Saccharospirillaceae</taxon>
        <taxon>Saccharospirillum</taxon>
    </lineage>
</organism>
<dbReference type="Pfam" id="PF08240">
    <property type="entry name" value="ADH_N"/>
    <property type="match status" value="1"/>
</dbReference>
<dbReference type="SUPFAM" id="SSF51735">
    <property type="entry name" value="NAD(P)-binding Rossmann-fold domains"/>
    <property type="match status" value="1"/>
</dbReference>
<dbReference type="GO" id="GO:0016491">
    <property type="term" value="F:oxidoreductase activity"/>
    <property type="evidence" value="ECO:0007669"/>
    <property type="project" value="InterPro"/>
</dbReference>
<dbReference type="InterPro" id="IPR020843">
    <property type="entry name" value="ER"/>
</dbReference>
<dbReference type="InterPro" id="IPR050700">
    <property type="entry name" value="YIM1/Zinc_Alcohol_DH_Fams"/>
</dbReference>
<gene>
    <name evidence="2" type="ORF">GCM10007392_03580</name>
</gene>
<keyword evidence="3" id="KW-1185">Reference proteome</keyword>
<dbReference type="RefSeq" id="WP_189606771.1">
    <property type="nucleotide sequence ID" value="NZ_BMXR01000001.1"/>
</dbReference>
<dbReference type="Gene3D" id="3.40.50.720">
    <property type="entry name" value="NAD(P)-binding Rossmann-like Domain"/>
    <property type="match status" value="1"/>
</dbReference>
<dbReference type="PANTHER" id="PTHR11695:SF648">
    <property type="entry name" value="ZINC-BINDING OXIDOREDUCTASE"/>
    <property type="match status" value="1"/>
</dbReference>
<dbReference type="InterPro" id="IPR036291">
    <property type="entry name" value="NAD(P)-bd_dom_sf"/>
</dbReference>
<reference evidence="2" key="2">
    <citation type="submission" date="2020-09" db="EMBL/GenBank/DDBJ databases">
        <authorList>
            <person name="Sun Q."/>
            <person name="Kim S."/>
        </authorList>
    </citation>
    <scope>NUCLEOTIDE SEQUENCE</scope>
    <source>
        <strain evidence="2">KCTC 22169</strain>
    </source>
</reference>
<dbReference type="Pfam" id="PF13602">
    <property type="entry name" value="ADH_zinc_N_2"/>
    <property type="match status" value="1"/>
</dbReference>
<dbReference type="AlphaFoldDB" id="A0A918N6L8"/>
<comment type="caution">
    <text evidence="2">The sequence shown here is derived from an EMBL/GenBank/DDBJ whole genome shotgun (WGS) entry which is preliminary data.</text>
</comment>
<dbReference type="InterPro" id="IPR013154">
    <property type="entry name" value="ADH-like_N"/>
</dbReference>
<dbReference type="CDD" id="cd05289">
    <property type="entry name" value="MDR_like_2"/>
    <property type="match status" value="1"/>
</dbReference>
<dbReference type="InterPro" id="IPR011032">
    <property type="entry name" value="GroES-like_sf"/>
</dbReference>
<sequence>MVTGNELRMQGIELQGYGGPERLVWKDDLPRPEPDVGQVRVRVMASALNPLDQATREGQLKAMSIRRQPLVPGNDAAGVIDRVGPGVEGWSEGEEVFGFFDAASRPAWHGFTACGTWAEYAVTRADTLVRKPSILSFEQAAALPVAGLTAWQGVSKARLSRGMSMLINGASGGVGSLAVQMAVHQGIRVTATASRKHHGHLKHLGADNVIDYAEIPVRHWPTEFDAVFDVANRLTWPEKRTLVRTGGRVIDNLVSVRGVCHRFTGGRTLSGVRHDYTFVRPEADELARLTTRVEQGDLEPVVDRIFPWQLVQQACHYQEQSSPFGKVVLTHC</sequence>
<evidence type="ECO:0000313" key="3">
    <source>
        <dbReference type="Proteomes" id="UP000626148"/>
    </source>
</evidence>
<dbReference type="Proteomes" id="UP000626148">
    <property type="component" value="Unassembled WGS sequence"/>
</dbReference>
<dbReference type="Gene3D" id="3.90.180.10">
    <property type="entry name" value="Medium-chain alcohol dehydrogenases, catalytic domain"/>
    <property type="match status" value="1"/>
</dbReference>
<evidence type="ECO:0000313" key="2">
    <source>
        <dbReference type="EMBL" id="GGX40193.1"/>
    </source>
</evidence>
<evidence type="ECO:0000259" key="1">
    <source>
        <dbReference type="SMART" id="SM00829"/>
    </source>
</evidence>
<protein>
    <submittedName>
        <fullName evidence="2">NADPH:quinone reductase</fullName>
    </submittedName>
</protein>
<dbReference type="SUPFAM" id="SSF50129">
    <property type="entry name" value="GroES-like"/>
    <property type="match status" value="1"/>
</dbReference>
<feature type="domain" description="Enoyl reductase (ER)" evidence="1">
    <location>
        <begin position="18"/>
        <end position="329"/>
    </location>
</feature>